<dbReference type="SUPFAM" id="SSF47384">
    <property type="entry name" value="Homodimeric domain of signal transducing histidine kinase"/>
    <property type="match status" value="1"/>
</dbReference>
<dbReference type="Gene3D" id="6.10.340.10">
    <property type="match status" value="1"/>
</dbReference>
<dbReference type="Pfam" id="PF00672">
    <property type="entry name" value="HAMP"/>
    <property type="match status" value="1"/>
</dbReference>
<reference evidence="16 17" key="1">
    <citation type="submission" date="2019-03" db="EMBL/GenBank/DDBJ databases">
        <title>Sequencing the genomes of 1000 actinobacteria strains.</title>
        <authorList>
            <person name="Klenk H.-P."/>
        </authorList>
    </citation>
    <scope>NUCLEOTIDE SEQUENCE [LARGE SCALE GENOMIC DNA]</scope>
    <source>
        <strain evidence="16 17">DSM 44969</strain>
    </source>
</reference>
<feature type="compositionally biased region" description="Low complexity" evidence="13">
    <location>
        <begin position="429"/>
        <end position="445"/>
    </location>
</feature>
<evidence type="ECO:0000256" key="7">
    <source>
        <dbReference type="ARBA" id="ARBA00022692"/>
    </source>
</evidence>
<sequence length="456" mass="46523">MTARRSLAWRVTGACLVVALVAVALAALVALQLVSTTARQVARQALAEQADVVAAQGGDIGRVVAVLQAQDITVVPLDRARPPGPIGTAVTRTGADRALTGVPVSAAADVAGRVYLVEARPLPSGGIALVRPVDTGPLGALRRNVGLALLVGAAAAVLVGVAVGTLSGRPLRAVTDAARRLRGGERDVRVPVRGPAEVAGVASAVNELADALAHSEERQRRFLLSVSHELRTPLTAVRGFGESIADGVVTGDDAREAGATVVREAERLEGLVADLIELARLEADDFTLDIAEIDLAALVAEAAGVWEMRARSSGVVVRREIPSGPVPVRADPRRLRQVIDALASNALRVTPSGAPLVLAVRDGSVQVRDGGPGLTEEDYAVVFEPGALHDRYRGRRPLGVGGIGLALVQGLVTQMGGRVEAGPAPEGGTAFTVTPAAAAPSGPGRAPAPGPTSGPP</sequence>
<evidence type="ECO:0000256" key="6">
    <source>
        <dbReference type="ARBA" id="ARBA00022679"/>
    </source>
</evidence>
<dbReference type="InterPro" id="IPR003660">
    <property type="entry name" value="HAMP_dom"/>
</dbReference>
<dbReference type="PROSITE" id="PS50109">
    <property type="entry name" value="HIS_KIN"/>
    <property type="match status" value="1"/>
</dbReference>
<evidence type="ECO:0000256" key="9">
    <source>
        <dbReference type="ARBA" id="ARBA00022777"/>
    </source>
</evidence>
<evidence type="ECO:0000256" key="3">
    <source>
        <dbReference type="ARBA" id="ARBA00012438"/>
    </source>
</evidence>
<evidence type="ECO:0000256" key="5">
    <source>
        <dbReference type="ARBA" id="ARBA00022553"/>
    </source>
</evidence>
<dbReference type="SUPFAM" id="SSF158472">
    <property type="entry name" value="HAMP domain-like"/>
    <property type="match status" value="1"/>
</dbReference>
<evidence type="ECO:0000256" key="11">
    <source>
        <dbReference type="ARBA" id="ARBA00022989"/>
    </source>
</evidence>
<dbReference type="PROSITE" id="PS50885">
    <property type="entry name" value="HAMP"/>
    <property type="match status" value="1"/>
</dbReference>
<keyword evidence="11" id="KW-0472">Membrane</keyword>
<feature type="domain" description="HAMP" evidence="15">
    <location>
        <begin position="169"/>
        <end position="217"/>
    </location>
</feature>
<comment type="catalytic activity">
    <reaction evidence="1">
        <text>ATP + protein L-histidine = ADP + protein N-phospho-L-histidine.</text>
        <dbReference type="EC" id="2.7.13.3"/>
    </reaction>
</comment>
<dbReference type="Proteomes" id="UP000295560">
    <property type="component" value="Unassembled WGS sequence"/>
</dbReference>
<comment type="subcellular location">
    <subcellularLocation>
        <location evidence="2">Cell membrane</location>
        <topology evidence="2">Multi-pass membrane protein</topology>
    </subcellularLocation>
</comment>
<dbReference type="InterPro" id="IPR036890">
    <property type="entry name" value="HATPase_C_sf"/>
</dbReference>
<dbReference type="OrthoDB" id="3190394at2"/>
<evidence type="ECO:0000256" key="2">
    <source>
        <dbReference type="ARBA" id="ARBA00004651"/>
    </source>
</evidence>
<dbReference type="PANTHER" id="PTHR44936">
    <property type="entry name" value="SENSOR PROTEIN CREC"/>
    <property type="match status" value="1"/>
</dbReference>
<dbReference type="SMART" id="SM00387">
    <property type="entry name" value="HATPase_c"/>
    <property type="match status" value="1"/>
</dbReference>
<keyword evidence="7" id="KW-0812">Transmembrane</keyword>
<dbReference type="InterPro" id="IPR036097">
    <property type="entry name" value="HisK_dim/P_sf"/>
</dbReference>
<evidence type="ECO:0000256" key="13">
    <source>
        <dbReference type="SAM" id="MobiDB-lite"/>
    </source>
</evidence>
<keyword evidence="6" id="KW-0808">Transferase</keyword>
<evidence type="ECO:0000259" key="14">
    <source>
        <dbReference type="PROSITE" id="PS50109"/>
    </source>
</evidence>
<organism evidence="16 17">
    <name type="scientific">Pseudonocardia endophytica</name>
    <dbReference type="NCBI Taxonomy" id="401976"/>
    <lineage>
        <taxon>Bacteria</taxon>
        <taxon>Bacillati</taxon>
        <taxon>Actinomycetota</taxon>
        <taxon>Actinomycetes</taxon>
        <taxon>Pseudonocardiales</taxon>
        <taxon>Pseudonocardiaceae</taxon>
        <taxon>Pseudonocardia</taxon>
    </lineage>
</organism>
<evidence type="ECO:0000256" key="10">
    <source>
        <dbReference type="ARBA" id="ARBA00022840"/>
    </source>
</evidence>
<evidence type="ECO:0000313" key="17">
    <source>
        <dbReference type="Proteomes" id="UP000295560"/>
    </source>
</evidence>
<dbReference type="RefSeq" id="WP_132431342.1">
    <property type="nucleotide sequence ID" value="NZ_SMFZ01000002.1"/>
</dbReference>
<feature type="region of interest" description="Disordered" evidence="13">
    <location>
        <begin position="421"/>
        <end position="456"/>
    </location>
</feature>
<dbReference type="PANTHER" id="PTHR44936:SF9">
    <property type="entry name" value="SENSOR PROTEIN CREC"/>
    <property type="match status" value="1"/>
</dbReference>
<dbReference type="Pfam" id="PF00512">
    <property type="entry name" value="HisKA"/>
    <property type="match status" value="1"/>
</dbReference>
<keyword evidence="11" id="KW-1133">Transmembrane helix</keyword>
<name>A0A4R1HMS3_PSEEN</name>
<dbReference type="SUPFAM" id="SSF55874">
    <property type="entry name" value="ATPase domain of HSP90 chaperone/DNA topoisomerase II/histidine kinase"/>
    <property type="match status" value="1"/>
</dbReference>
<evidence type="ECO:0000256" key="1">
    <source>
        <dbReference type="ARBA" id="ARBA00000085"/>
    </source>
</evidence>
<dbReference type="AlphaFoldDB" id="A0A4R1HMS3"/>
<evidence type="ECO:0000256" key="8">
    <source>
        <dbReference type="ARBA" id="ARBA00022741"/>
    </source>
</evidence>
<dbReference type="CDD" id="cd06225">
    <property type="entry name" value="HAMP"/>
    <property type="match status" value="1"/>
</dbReference>
<dbReference type="CDD" id="cd00075">
    <property type="entry name" value="HATPase"/>
    <property type="match status" value="1"/>
</dbReference>
<dbReference type="InterPro" id="IPR003594">
    <property type="entry name" value="HATPase_dom"/>
</dbReference>
<keyword evidence="9 16" id="KW-0418">Kinase</keyword>
<dbReference type="GO" id="GO:0000155">
    <property type="term" value="F:phosphorelay sensor kinase activity"/>
    <property type="evidence" value="ECO:0007669"/>
    <property type="project" value="InterPro"/>
</dbReference>
<dbReference type="EMBL" id="SMFZ01000002">
    <property type="protein sequence ID" value="TCK22461.1"/>
    <property type="molecule type" value="Genomic_DNA"/>
</dbReference>
<keyword evidence="5" id="KW-0597">Phosphoprotein</keyword>
<dbReference type="InterPro" id="IPR005467">
    <property type="entry name" value="His_kinase_dom"/>
</dbReference>
<feature type="domain" description="Histidine kinase" evidence="14">
    <location>
        <begin position="225"/>
        <end position="439"/>
    </location>
</feature>
<evidence type="ECO:0000256" key="12">
    <source>
        <dbReference type="ARBA" id="ARBA00023012"/>
    </source>
</evidence>
<dbReference type="SMART" id="SM00388">
    <property type="entry name" value="HisKA"/>
    <property type="match status" value="1"/>
</dbReference>
<keyword evidence="4" id="KW-1003">Cell membrane</keyword>
<dbReference type="GO" id="GO:0005524">
    <property type="term" value="F:ATP binding"/>
    <property type="evidence" value="ECO:0007669"/>
    <property type="project" value="UniProtKB-KW"/>
</dbReference>
<dbReference type="CDD" id="cd00082">
    <property type="entry name" value="HisKA"/>
    <property type="match status" value="1"/>
</dbReference>
<proteinExistence type="predicted"/>
<keyword evidence="17" id="KW-1185">Reference proteome</keyword>
<dbReference type="Gene3D" id="3.30.565.10">
    <property type="entry name" value="Histidine kinase-like ATPase, C-terminal domain"/>
    <property type="match status" value="1"/>
</dbReference>
<gene>
    <name evidence="16" type="ORF">EV378_6465</name>
</gene>
<dbReference type="Gene3D" id="1.10.287.130">
    <property type="match status" value="1"/>
</dbReference>
<comment type="caution">
    <text evidence="16">The sequence shown here is derived from an EMBL/GenBank/DDBJ whole genome shotgun (WGS) entry which is preliminary data.</text>
</comment>
<feature type="compositionally biased region" description="Pro residues" evidence="13">
    <location>
        <begin position="446"/>
        <end position="456"/>
    </location>
</feature>
<keyword evidence="12" id="KW-0902">Two-component regulatory system</keyword>
<dbReference type="GO" id="GO:0005886">
    <property type="term" value="C:plasma membrane"/>
    <property type="evidence" value="ECO:0007669"/>
    <property type="project" value="UniProtKB-SubCell"/>
</dbReference>
<keyword evidence="8" id="KW-0547">Nucleotide-binding</keyword>
<accession>A0A4R1HMS3</accession>
<dbReference type="EC" id="2.7.13.3" evidence="3"/>
<evidence type="ECO:0000259" key="15">
    <source>
        <dbReference type="PROSITE" id="PS50885"/>
    </source>
</evidence>
<dbReference type="InterPro" id="IPR003661">
    <property type="entry name" value="HisK_dim/P_dom"/>
</dbReference>
<dbReference type="Pfam" id="PF02518">
    <property type="entry name" value="HATPase_c"/>
    <property type="match status" value="1"/>
</dbReference>
<dbReference type="InterPro" id="IPR050980">
    <property type="entry name" value="2C_sensor_his_kinase"/>
</dbReference>
<evidence type="ECO:0000313" key="16">
    <source>
        <dbReference type="EMBL" id="TCK22461.1"/>
    </source>
</evidence>
<protein>
    <recommendedName>
        <fullName evidence="3">histidine kinase</fullName>
        <ecNumber evidence="3">2.7.13.3</ecNumber>
    </recommendedName>
</protein>
<dbReference type="SMART" id="SM00304">
    <property type="entry name" value="HAMP"/>
    <property type="match status" value="1"/>
</dbReference>
<evidence type="ECO:0000256" key="4">
    <source>
        <dbReference type="ARBA" id="ARBA00022475"/>
    </source>
</evidence>
<keyword evidence="10" id="KW-0067">ATP-binding</keyword>